<dbReference type="Proteomes" id="UP000190460">
    <property type="component" value="Unassembled WGS sequence"/>
</dbReference>
<comment type="similarity">
    <text evidence="2 6">Belongs to the PhoU family.</text>
</comment>
<dbReference type="Pfam" id="PF01895">
    <property type="entry name" value="PhoU"/>
    <property type="match status" value="2"/>
</dbReference>
<proteinExistence type="inferred from homology"/>
<evidence type="ECO:0000256" key="3">
    <source>
        <dbReference type="ARBA" id="ARBA00022448"/>
    </source>
</evidence>
<dbReference type="FunFam" id="1.20.58.220:FF:000001">
    <property type="entry name" value="Phosphate-specific transport system accessory protein PhoU"/>
    <property type="match status" value="1"/>
</dbReference>
<dbReference type="GO" id="GO:0045936">
    <property type="term" value="P:negative regulation of phosphate metabolic process"/>
    <property type="evidence" value="ECO:0007669"/>
    <property type="project" value="InterPro"/>
</dbReference>
<evidence type="ECO:0000259" key="7">
    <source>
        <dbReference type="Pfam" id="PF01895"/>
    </source>
</evidence>
<feature type="domain" description="PhoU" evidence="7">
    <location>
        <begin position="124"/>
        <end position="209"/>
    </location>
</feature>
<accession>A0A1T4WID5</accession>
<keyword evidence="9" id="KW-1185">Reference proteome</keyword>
<dbReference type="InterPro" id="IPR026022">
    <property type="entry name" value="PhoU_dom"/>
</dbReference>
<dbReference type="InterPro" id="IPR038078">
    <property type="entry name" value="PhoU-like_sf"/>
</dbReference>
<evidence type="ECO:0000256" key="2">
    <source>
        <dbReference type="ARBA" id="ARBA00008107"/>
    </source>
</evidence>
<dbReference type="GO" id="GO:0006817">
    <property type="term" value="P:phosphate ion transport"/>
    <property type="evidence" value="ECO:0007669"/>
    <property type="project" value="UniProtKB-KW"/>
</dbReference>
<dbReference type="PIRSF" id="PIRSF003107">
    <property type="entry name" value="PhoU"/>
    <property type="match status" value="1"/>
</dbReference>
<dbReference type="OrthoDB" id="9814256at2"/>
<evidence type="ECO:0000256" key="1">
    <source>
        <dbReference type="ARBA" id="ARBA00004496"/>
    </source>
</evidence>
<comment type="subcellular location">
    <subcellularLocation>
        <location evidence="1 6">Cytoplasm</location>
    </subcellularLocation>
</comment>
<sequence length="232" mass="26336">MDIGQHTSHQYNQELEHVRNQSLQMGGLVEEQLGKALRALMENDSQLGEEVAYSDYRVNRLEVEIDEACTQIIARRQPAAGDLRLVISLIKSVTDLERIGDEAEKIARHAISTEGLASSLHTALRHLGDHVREMLRRTLDTMARMDAETARQIADSDLQIDAEFDVLSRQLLTHMMEDPRTIRDSLNVLWCARSLERIGDHCKNICEYVIYLVEGKDVRHTNRPKLGAEATP</sequence>
<comment type="subunit">
    <text evidence="6">Homodimer.</text>
</comment>
<dbReference type="EMBL" id="FUYB01000006">
    <property type="protein sequence ID" value="SKA76929.1"/>
    <property type="molecule type" value="Genomic_DNA"/>
</dbReference>
<dbReference type="NCBIfam" id="TIGR02135">
    <property type="entry name" value="phoU_full"/>
    <property type="match status" value="1"/>
</dbReference>
<dbReference type="STRING" id="92487.SAMN02745130_01697"/>
<dbReference type="Gene3D" id="1.20.58.220">
    <property type="entry name" value="Phosphate transport system protein phou homolog 2, domain 2"/>
    <property type="match status" value="2"/>
</dbReference>
<evidence type="ECO:0000256" key="6">
    <source>
        <dbReference type="PIRNR" id="PIRNR003107"/>
    </source>
</evidence>
<dbReference type="FunFam" id="1.20.58.220:FF:000002">
    <property type="entry name" value="Phosphate-specific transport system accessory protein PhoU"/>
    <property type="match status" value="1"/>
</dbReference>
<keyword evidence="3 6" id="KW-0813">Transport</keyword>
<reference evidence="8 9" key="1">
    <citation type="submission" date="2017-02" db="EMBL/GenBank/DDBJ databases">
        <authorList>
            <person name="Peterson S.W."/>
        </authorList>
    </citation>
    <scope>NUCLEOTIDE SEQUENCE [LARGE SCALE GENOMIC DNA]</scope>
    <source>
        <strain evidence="8 9">ATCC 49788</strain>
    </source>
</reference>
<evidence type="ECO:0000256" key="4">
    <source>
        <dbReference type="ARBA" id="ARBA00022490"/>
    </source>
</evidence>
<feature type="domain" description="PhoU" evidence="7">
    <location>
        <begin position="24"/>
        <end position="108"/>
    </location>
</feature>
<evidence type="ECO:0000313" key="9">
    <source>
        <dbReference type="Proteomes" id="UP000190460"/>
    </source>
</evidence>
<keyword evidence="4 6" id="KW-0963">Cytoplasm</keyword>
<dbReference type="AlphaFoldDB" id="A0A1T4WID5"/>
<dbReference type="PANTHER" id="PTHR42930">
    <property type="entry name" value="PHOSPHATE-SPECIFIC TRANSPORT SYSTEM ACCESSORY PROTEIN PHOU"/>
    <property type="match status" value="1"/>
</dbReference>
<keyword evidence="5 6" id="KW-0592">Phosphate transport</keyword>
<protein>
    <recommendedName>
        <fullName evidence="6">Phosphate-specific transport system accessory protein PhoU</fullName>
    </recommendedName>
</protein>
<dbReference type="PANTHER" id="PTHR42930:SF3">
    <property type="entry name" value="PHOSPHATE-SPECIFIC TRANSPORT SYSTEM ACCESSORY PROTEIN PHOU"/>
    <property type="match status" value="1"/>
</dbReference>
<organism evidence="8 9">
    <name type="scientific">Thiothrix eikelboomii</name>
    <dbReference type="NCBI Taxonomy" id="92487"/>
    <lineage>
        <taxon>Bacteria</taxon>
        <taxon>Pseudomonadati</taxon>
        <taxon>Pseudomonadota</taxon>
        <taxon>Gammaproteobacteria</taxon>
        <taxon>Thiotrichales</taxon>
        <taxon>Thiotrichaceae</taxon>
        <taxon>Thiothrix</taxon>
    </lineage>
</organism>
<dbReference type="InterPro" id="IPR028366">
    <property type="entry name" value="PhoU"/>
</dbReference>
<dbReference type="GO" id="GO:0005737">
    <property type="term" value="C:cytoplasm"/>
    <property type="evidence" value="ECO:0007669"/>
    <property type="project" value="UniProtKB-SubCell"/>
</dbReference>
<evidence type="ECO:0000256" key="5">
    <source>
        <dbReference type="ARBA" id="ARBA00022592"/>
    </source>
</evidence>
<gene>
    <name evidence="8" type="ORF">SAMN02745130_01697</name>
</gene>
<dbReference type="RefSeq" id="WP_078922169.1">
    <property type="nucleotide sequence ID" value="NZ_FUYB01000006.1"/>
</dbReference>
<comment type="function">
    <text evidence="6">Plays a role in the regulation of phosphate uptake.</text>
</comment>
<name>A0A1T4WID5_9GAMM</name>
<dbReference type="GO" id="GO:0030643">
    <property type="term" value="P:intracellular phosphate ion homeostasis"/>
    <property type="evidence" value="ECO:0007669"/>
    <property type="project" value="InterPro"/>
</dbReference>
<dbReference type="SUPFAM" id="SSF109755">
    <property type="entry name" value="PhoU-like"/>
    <property type="match status" value="1"/>
</dbReference>
<evidence type="ECO:0000313" key="8">
    <source>
        <dbReference type="EMBL" id="SKA76929.1"/>
    </source>
</evidence>